<evidence type="ECO:0000256" key="1">
    <source>
        <dbReference type="SAM" id="Phobius"/>
    </source>
</evidence>
<dbReference type="EMBL" id="MPUH01001476">
    <property type="protein sequence ID" value="OMJ67551.1"/>
    <property type="molecule type" value="Genomic_DNA"/>
</dbReference>
<comment type="caution">
    <text evidence="2">The sequence shown here is derived from an EMBL/GenBank/DDBJ whole genome shotgun (WGS) entry which is preliminary data.</text>
</comment>
<keyword evidence="1" id="KW-0472">Membrane</keyword>
<dbReference type="Proteomes" id="UP000187209">
    <property type="component" value="Unassembled WGS sequence"/>
</dbReference>
<dbReference type="AlphaFoldDB" id="A0A1R2ASP9"/>
<dbReference type="Gene3D" id="3.40.30.10">
    <property type="entry name" value="Glutaredoxin"/>
    <property type="match status" value="1"/>
</dbReference>
<keyword evidence="1" id="KW-0812">Transmembrane</keyword>
<keyword evidence="1" id="KW-1133">Transmembrane helix</keyword>
<protein>
    <recommendedName>
        <fullName evidence="4">Thioredoxin domain-containing protein</fullName>
    </recommendedName>
</protein>
<dbReference type="InterPro" id="IPR036249">
    <property type="entry name" value="Thioredoxin-like_sf"/>
</dbReference>
<gene>
    <name evidence="2" type="ORF">SteCoe_35244</name>
</gene>
<evidence type="ECO:0000313" key="2">
    <source>
        <dbReference type="EMBL" id="OMJ67551.1"/>
    </source>
</evidence>
<reference evidence="2 3" key="1">
    <citation type="submission" date="2016-11" db="EMBL/GenBank/DDBJ databases">
        <title>The macronuclear genome of Stentor coeruleus: a giant cell with tiny introns.</title>
        <authorList>
            <person name="Slabodnick M."/>
            <person name="Ruby J.G."/>
            <person name="Reiff S.B."/>
            <person name="Swart E.C."/>
            <person name="Gosai S."/>
            <person name="Prabakaran S."/>
            <person name="Witkowska E."/>
            <person name="Larue G.E."/>
            <person name="Fisher S."/>
            <person name="Freeman R.M."/>
            <person name="Gunawardena J."/>
            <person name="Chu W."/>
            <person name="Stover N.A."/>
            <person name="Gregory B.D."/>
            <person name="Nowacki M."/>
            <person name="Derisi J."/>
            <person name="Roy S.W."/>
            <person name="Marshall W.F."/>
            <person name="Sood P."/>
        </authorList>
    </citation>
    <scope>NUCLEOTIDE SEQUENCE [LARGE SCALE GENOMIC DNA]</scope>
    <source>
        <strain evidence="2">WM001</strain>
    </source>
</reference>
<name>A0A1R2ASP9_9CILI</name>
<evidence type="ECO:0008006" key="4">
    <source>
        <dbReference type="Google" id="ProtNLM"/>
    </source>
</evidence>
<dbReference type="SUPFAM" id="SSF52833">
    <property type="entry name" value="Thioredoxin-like"/>
    <property type="match status" value="1"/>
</dbReference>
<keyword evidence="3" id="KW-1185">Reference proteome</keyword>
<dbReference type="OrthoDB" id="325235at2759"/>
<feature type="transmembrane region" description="Helical" evidence="1">
    <location>
        <begin position="168"/>
        <end position="190"/>
    </location>
</feature>
<evidence type="ECO:0000313" key="3">
    <source>
        <dbReference type="Proteomes" id="UP000187209"/>
    </source>
</evidence>
<accession>A0A1R2ASP9</accession>
<sequence>MWILCLMIFIVSGKLPQNLTERLVGYNGKSLVFNDTDVKDMLFNEYPDVFILFYHGKLGSSDELIGNWNKAAKKNREEAGFTKWAQVDLSKDKKAFKKLKLIQHPCAVYLVPGYYYNYTGAFDSKSLQEYVAKQKYLRSPAFETPKPLKFIDYLEIFVGQLMKKNPQVLASIAGTGILVFLLLIGTYVSFCKKKLEIKDD</sequence>
<proteinExistence type="predicted"/>
<organism evidence="2 3">
    <name type="scientific">Stentor coeruleus</name>
    <dbReference type="NCBI Taxonomy" id="5963"/>
    <lineage>
        <taxon>Eukaryota</taxon>
        <taxon>Sar</taxon>
        <taxon>Alveolata</taxon>
        <taxon>Ciliophora</taxon>
        <taxon>Postciliodesmatophora</taxon>
        <taxon>Heterotrichea</taxon>
        <taxon>Heterotrichida</taxon>
        <taxon>Stentoridae</taxon>
        <taxon>Stentor</taxon>
    </lineage>
</organism>